<comment type="catalytic activity">
    <reaction evidence="3">
        <text>Hydrolysis of proteins in presence of ATP.</text>
        <dbReference type="EC" id="3.4.21.53"/>
    </reaction>
</comment>
<reference evidence="7 8" key="1">
    <citation type="submission" date="2019-12" db="EMBL/GenBank/DDBJ databases">
        <title>Sequence classification of anaerobic respiratory reductive dehalogenases: First we see many, then we see few.</title>
        <authorList>
            <person name="Molenda O."/>
            <person name="Puentes Jacome L.A."/>
            <person name="Cao X."/>
            <person name="Nesbo C.L."/>
            <person name="Tang S."/>
            <person name="Morson N."/>
            <person name="Patron J."/>
            <person name="Lomheim L."/>
            <person name="Wishart D.S."/>
            <person name="Edwards E.A."/>
        </authorList>
    </citation>
    <scope>NUCLEOTIDE SEQUENCE [LARGE SCALE GENOMIC DNA]</scope>
    <source>
        <strain evidence="7 8">12DCA</strain>
    </source>
</reference>
<dbReference type="EC" id="3.4.21.53" evidence="3"/>
<keyword evidence="2 3" id="KW-0720">Serine protease</keyword>
<dbReference type="SUPFAM" id="SSF54211">
    <property type="entry name" value="Ribosomal protein S5 domain 2-like"/>
    <property type="match status" value="1"/>
</dbReference>
<dbReference type="AlphaFoldDB" id="A0A857DKA6"/>
<dbReference type="GO" id="GO:0006508">
    <property type="term" value="P:proteolysis"/>
    <property type="evidence" value="ECO:0007669"/>
    <property type="project" value="UniProtKB-KW"/>
</dbReference>
<dbReference type="GO" id="GO:0005524">
    <property type="term" value="F:ATP binding"/>
    <property type="evidence" value="ECO:0007669"/>
    <property type="project" value="InterPro"/>
</dbReference>
<dbReference type="GO" id="GO:0006355">
    <property type="term" value="P:regulation of DNA-templated transcription"/>
    <property type="evidence" value="ECO:0007669"/>
    <property type="project" value="InterPro"/>
</dbReference>
<comment type="similarity">
    <text evidence="3">Belongs to the peptidase S16 family.</text>
</comment>
<dbReference type="InterPro" id="IPR003959">
    <property type="entry name" value="ATPase_AAA_core"/>
</dbReference>
<feature type="domain" description="Sigma-54 factor interaction" evidence="5">
    <location>
        <begin position="190"/>
        <end position="360"/>
    </location>
</feature>
<evidence type="ECO:0000256" key="4">
    <source>
        <dbReference type="SAM" id="Coils"/>
    </source>
</evidence>
<dbReference type="InterPro" id="IPR027065">
    <property type="entry name" value="Lon_Prtase"/>
</dbReference>
<dbReference type="PROSITE" id="PS51786">
    <property type="entry name" value="LON_PROTEOLYTIC"/>
    <property type="match status" value="1"/>
</dbReference>
<feature type="domain" description="Lon proteolytic" evidence="6">
    <location>
        <begin position="466"/>
        <end position="638"/>
    </location>
</feature>
<dbReference type="GO" id="GO:0004252">
    <property type="term" value="F:serine-type endopeptidase activity"/>
    <property type="evidence" value="ECO:0007669"/>
    <property type="project" value="UniProtKB-UniRule"/>
</dbReference>
<evidence type="ECO:0000256" key="3">
    <source>
        <dbReference type="PROSITE-ProRule" id="PRU01122"/>
    </source>
</evidence>
<dbReference type="InterPro" id="IPR014721">
    <property type="entry name" value="Ribsml_uS5_D2-typ_fold_subgr"/>
</dbReference>
<feature type="coiled-coil region" evidence="4">
    <location>
        <begin position="110"/>
        <end position="142"/>
    </location>
</feature>
<dbReference type="Pfam" id="PF05362">
    <property type="entry name" value="Lon_C"/>
    <property type="match status" value="1"/>
</dbReference>
<dbReference type="Gene3D" id="3.40.50.300">
    <property type="entry name" value="P-loop containing nucleotide triphosphate hydrolases"/>
    <property type="match status" value="2"/>
</dbReference>
<evidence type="ECO:0000259" key="6">
    <source>
        <dbReference type="PROSITE" id="PS51786"/>
    </source>
</evidence>
<dbReference type="InterPro" id="IPR020568">
    <property type="entry name" value="Ribosomal_Su5_D2-typ_SF"/>
</dbReference>
<dbReference type="InterPro" id="IPR002078">
    <property type="entry name" value="Sigma_54_int"/>
</dbReference>
<dbReference type="InterPro" id="IPR008269">
    <property type="entry name" value="Lon_proteolytic"/>
</dbReference>
<dbReference type="RefSeq" id="WP_019224916.1">
    <property type="nucleotide sequence ID" value="NZ_CP046996.1"/>
</dbReference>
<organism evidence="7 8">
    <name type="scientific">Dehalobacter restrictus</name>
    <dbReference type="NCBI Taxonomy" id="55583"/>
    <lineage>
        <taxon>Bacteria</taxon>
        <taxon>Bacillati</taxon>
        <taxon>Bacillota</taxon>
        <taxon>Clostridia</taxon>
        <taxon>Eubacteriales</taxon>
        <taxon>Desulfitobacteriaceae</taxon>
        <taxon>Dehalobacter</taxon>
    </lineage>
</organism>
<dbReference type="InterPro" id="IPR027417">
    <property type="entry name" value="P-loop_NTPase"/>
</dbReference>
<dbReference type="PRINTS" id="PR00830">
    <property type="entry name" value="ENDOLAPTASE"/>
</dbReference>
<dbReference type="GO" id="GO:0016887">
    <property type="term" value="F:ATP hydrolysis activity"/>
    <property type="evidence" value="ECO:0007669"/>
    <property type="project" value="InterPro"/>
</dbReference>
<feature type="active site" evidence="3">
    <location>
        <position position="549"/>
    </location>
</feature>
<accession>A0A857DKA6</accession>
<dbReference type="GO" id="GO:0004176">
    <property type="term" value="F:ATP-dependent peptidase activity"/>
    <property type="evidence" value="ECO:0007669"/>
    <property type="project" value="UniProtKB-UniRule"/>
</dbReference>
<dbReference type="SUPFAM" id="SSF52540">
    <property type="entry name" value="P-loop containing nucleoside triphosphate hydrolases"/>
    <property type="match status" value="1"/>
</dbReference>
<dbReference type="CDD" id="cd00009">
    <property type="entry name" value="AAA"/>
    <property type="match status" value="1"/>
</dbReference>
<keyword evidence="1 3" id="KW-0645">Protease</keyword>
<keyword evidence="4" id="KW-0175">Coiled coil</keyword>
<dbReference type="PROSITE" id="PS50045">
    <property type="entry name" value="SIGMA54_INTERACT_4"/>
    <property type="match status" value="1"/>
</dbReference>
<proteinExistence type="inferred from homology"/>
<dbReference type="Pfam" id="PF00004">
    <property type="entry name" value="AAA"/>
    <property type="match status" value="1"/>
</dbReference>
<evidence type="ECO:0000256" key="2">
    <source>
        <dbReference type="ARBA" id="ARBA00022825"/>
    </source>
</evidence>
<name>A0A857DKA6_9FIRM</name>
<dbReference type="NCBIfam" id="TIGR02903">
    <property type="entry name" value="spore_lon_C"/>
    <property type="match status" value="1"/>
</dbReference>
<dbReference type="SMART" id="SM00382">
    <property type="entry name" value="AAA"/>
    <property type="match status" value="1"/>
</dbReference>
<protein>
    <recommendedName>
        <fullName evidence="3">endopeptidase La</fullName>
        <ecNumber evidence="3">3.4.21.53</ecNumber>
    </recommendedName>
</protein>
<gene>
    <name evidence="7" type="primary">lonC</name>
    <name evidence="7" type="ORF">GQ588_14735</name>
</gene>
<evidence type="ECO:0000259" key="5">
    <source>
        <dbReference type="PROSITE" id="PS50045"/>
    </source>
</evidence>
<dbReference type="InterPro" id="IPR014252">
    <property type="entry name" value="Spore_LonC"/>
</dbReference>
<evidence type="ECO:0000313" key="8">
    <source>
        <dbReference type="Proteomes" id="UP000430508"/>
    </source>
</evidence>
<evidence type="ECO:0000313" key="7">
    <source>
        <dbReference type="EMBL" id="QHA01800.1"/>
    </source>
</evidence>
<dbReference type="PANTHER" id="PTHR10046">
    <property type="entry name" value="ATP DEPENDENT LON PROTEASE FAMILY MEMBER"/>
    <property type="match status" value="1"/>
</dbReference>
<sequence>MKGLFKKFLQQEGQENHEKYTAEIADGQLKLEIDALYVVLSNLYGTDKLILKASKLEALTLMRSDKLEERVLGLQKLVNDDPTDKPAPDLQDIPAILTEVEEQIAETVAKRSVEDRLNQAVAEKMQERHEEYIKEIKTQVLKETGGPENAQTLRKLAQLEKMKATKPVSSAIEILRPQTTEEIVGQESALQALLAKLATPFPQHILIYGPPGVGKTSAARVALETVKNFPDSPFSKDAPFIEVDGTTLRWDPRDVTNPLLGSVHDPIYQGAKRDLAETGIPEPKLGLVNDAHTGVLFIDEIGEMDPTLLNKLLKVLEDKRVHFESSYYDPHDPQIPLYIKKIFDEGVPADFVLIGATTREPQDLNPALRSRCAEVYFEPLEPAHITHIIRQAALKLNVQLEENVPEIISEYMIEGRKANSILLDAYGLARFRNPGKKEVLISEDDVREVLRSARLTPFVQKRVTAGKDTGRILGLGVSGFLGSVLEIEVKVFNGETGKGSIRFNETAGSMARDAVFNAAAVIRSLTGEDLKNYDLHVNVVGGGRIDGPSAGLATTMAIYSALKQQPLRGDVAVTGEISIQGKVKPVGGIYEKIFGAKQAGVKTVIIPTENRGEVPAGLKGIEVLAVENIEEAIKIAQA</sequence>
<dbReference type="GO" id="GO:0030163">
    <property type="term" value="P:protein catabolic process"/>
    <property type="evidence" value="ECO:0007669"/>
    <property type="project" value="InterPro"/>
</dbReference>
<feature type="active site" evidence="3">
    <location>
        <position position="592"/>
    </location>
</feature>
<evidence type="ECO:0000256" key="1">
    <source>
        <dbReference type="ARBA" id="ARBA00022670"/>
    </source>
</evidence>
<dbReference type="Gene3D" id="3.30.230.10">
    <property type="match status" value="1"/>
</dbReference>
<dbReference type="InterPro" id="IPR003593">
    <property type="entry name" value="AAA+_ATPase"/>
</dbReference>
<dbReference type="EMBL" id="CP046996">
    <property type="protein sequence ID" value="QHA01800.1"/>
    <property type="molecule type" value="Genomic_DNA"/>
</dbReference>
<keyword evidence="3" id="KW-0378">Hydrolase</keyword>
<dbReference type="Proteomes" id="UP000430508">
    <property type="component" value="Chromosome"/>
</dbReference>